<evidence type="ECO:0000256" key="2">
    <source>
        <dbReference type="SAM" id="Coils"/>
    </source>
</evidence>
<name>A0A0F9PPR7_9ZZZZ</name>
<protein>
    <recommendedName>
        <fullName evidence="4">Methyl-accepting transducer domain-containing protein</fullName>
    </recommendedName>
</protein>
<comment type="caution">
    <text evidence="5">The sequence shown here is derived from an EMBL/GenBank/DDBJ whole genome shotgun (WGS) entry which is preliminary data.</text>
</comment>
<dbReference type="SUPFAM" id="SSF58104">
    <property type="entry name" value="Methyl-accepting chemotaxis protein (MCP) signaling domain"/>
    <property type="match status" value="1"/>
</dbReference>
<dbReference type="PANTHER" id="PTHR32089">
    <property type="entry name" value="METHYL-ACCEPTING CHEMOTAXIS PROTEIN MCPB"/>
    <property type="match status" value="1"/>
</dbReference>
<dbReference type="Pfam" id="PF00015">
    <property type="entry name" value="MCPsignal"/>
    <property type="match status" value="1"/>
</dbReference>
<evidence type="ECO:0000256" key="1">
    <source>
        <dbReference type="ARBA" id="ARBA00023224"/>
    </source>
</evidence>
<keyword evidence="1" id="KW-0807">Transducer</keyword>
<feature type="coiled-coil region" evidence="2">
    <location>
        <begin position="344"/>
        <end position="378"/>
    </location>
</feature>
<dbReference type="AlphaFoldDB" id="A0A0F9PPR7"/>
<dbReference type="SMART" id="SM00283">
    <property type="entry name" value="MA"/>
    <property type="match status" value="1"/>
</dbReference>
<accession>A0A0F9PPR7</accession>
<dbReference type="GO" id="GO:0007165">
    <property type="term" value="P:signal transduction"/>
    <property type="evidence" value="ECO:0007669"/>
    <property type="project" value="UniProtKB-KW"/>
</dbReference>
<feature type="domain" description="Methyl-accepting transducer" evidence="4">
    <location>
        <begin position="78"/>
        <end position="342"/>
    </location>
</feature>
<sequence>MSIKQNRLIVVSWALALIISGIVYWMTASPWASALTLISALLMFLMRPTEFITPDESEKSSPNQSTGDTQNISLKQNALQNVDEQIQQIRTENQQISSVLMEAVASLSTSFQGLNEQTQREDSMLHSLIDHSENEKSLSDFIKETESVMTYLVDTLLKNSQDSATVMHKLGDISERVDGVIELLDDVKDIASQTNLLALNAAIEAARAGEAGRGFAVVADEVRKLSQKSDDFSDEINQITMNVKNTISEARSLIDELVSSDTDLVENSKVKVAEMTTTMATLNDKTQTVIDGTGAISKSIYGLVNQAVTSLQFEDMCHQLSEHIEKRLVTTQELVAFVQHISDDESQSAESQQYQEKYEELQQTLKQLQKKISDNQHKSVTQQNVDAGDIELF</sequence>
<feature type="coiled-coil region" evidence="2">
    <location>
        <begin position="72"/>
        <end position="99"/>
    </location>
</feature>
<evidence type="ECO:0000256" key="3">
    <source>
        <dbReference type="SAM" id="Phobius"/>
    </source>
</evidence>
<evidence type="ECO:0000259" key="4">
    <source>
        <dbReference type="PROSITE" id="PS50111"/>
    </source>
</evidence>
<proteinExistence type="predicted"/>
<dbReference type="GO" id="GO:0016020">
    <property type="term" value="C:membrane"/>
    <property type="evidence" value="ECO:0007669"/>
    <property type="project" value="InterPro"/>
</dbReference>
<dbReference type="PANTHER" id="PTHR32089:SF120">
    <property type="entry name" value="METHYL-ACCEPTING CHEMOTAXIS PROTEIN TLPQ"/>
    <property type="match status" value="1"/>
</dbReference>
<dbReference type="EMBL" id="LAZR01002707">
    <property type="protein sequence ID" value="KKN26592.1"/>
    <property type="molecule type" value="Genomic_DNA"/>
</dbReference>
<keyword evidence="2" id="KW-0175">Coiled coil</keyword>
<keyword evidence="3" id="KW-0472">Membrane</keyword>
<keyword evidence="3" id="KW-1133">Transmembrane helix</keyword>
<reference evidence="5" key="1">
    <citation type="journal article" date="2015" name="Nature">
        <title>Complex archaea that bridge the gap between prokaryotes and eukaryotes.</title>
        <authorList>
            <person name="Spang A."/>
            <person name="Saw J.H."/>
            <person name="Jorgensen S.L."/>
            <person name="Zaremba-Niedzwiedzka K."/>
            <person name="Martijn J."/>
            <person name="Lind A.E."/>
            <person name="van Eijk R."/>
            <person name="Schleper C."/>
            <person name="Guy L."/>
            <person name="Ettema T.J."/>
        </authorList>
    </citation>
    <scope>NUCLEOTIDE SEQUENCE</scope>
</reference>
<evidence type="ECO:0000313" key="5">
    <source>
        <dbReference type="EMBL" id="KKN26592.1"/>
    </source>
</evidence>
<dbReference type="PROSITE" id="PS50111">
    <property type="entry name" value="CHEMOTAXIS_TRANSDUC_2"/>
    <property type="match status" value="1"/>
</dbReference>
<dbReference type="InterPro" id="IPR004089">
    <property type="entry name" value="MCPsignal_dom"/>
</dbReference>
<dbReference type="Gene3D" id="1.10.287.950">
    <property type="entry name" value="Methyl-accepting chemotaxis protein"/>
    <property type="match status" value="1"/>
</dbReference>
<gene>
    <name evidence="5" type="ORF">LCGC14_0873100</name>
</gene>
<organism evidence="5">
    <name type="scientific">marine sediment metagenome</name>
    <dbReference type="NCBI Taxonomy" id="412755"/>
    <lineage>
        <taxon>unclassified sequences</taxon>
        <taxon>metagenomes</taxon>
        <taxon>ecological metagenomes</taxon>
    </lineage>
</organism>
<keyword evidence="3" id="KW-0812">Transmembrane</keyword>
<feature type="transmembrane region" description="Helical" evidence="3">
    <location>
        <begin position="7"/>
        <end position="25"/>
    </location>
</feature>